<dbReference type="AlphaFoldDB" id="A0A7T0C329"/>
<dbReference type="PROSITE" id="PS51257">
    <property type="entry name" value="PROKAR_LIPOPROTEIN"/>
    <property type="match status" value="1"/>
</dbReference>
<dbReference type="Pfam" id="PF24199">
    <property type="entry name" value="DUF7424"/>
    <property type="match status" value="1"/>
</dbReference>
<sequence length="228" mass="25423">MNLIQRFSLLTLLLLTAAGCKMNLTGNVFLSDLYKVPNQAGKELLTSGVLRLEMASATACEQERSNLASTMNHYFINFKPMSCESLGMENFLIASIDLPLTGDRDQWTKNSWSVFALQAQRSQKIGGIEVSLLLNQGQFKKLSKTVAQKYFDQMDLNASQLSVKIHNDQSVRNLLLVSGVFVNGEPIVEEDAINISPREQMEIDLSDVQRDHLSSYGWTPVFSLITGI</sequence>
<evidence type="ECO:0000313" key="4">
    <source>
        <dbReference type="Proteomes" id="UP000594464"/>
    </source>
</evidence>
<proteinExistence type="predicted"/>
<reference evidence="4" key="1">
    <citation type="submission" date="2020-02" db="EMBL/GenBank/DDBJ databases">
        <title>Genomic and physiological characterization of two novel Nitrospinaceae genera.</title>
        <authorList>
            <person name="Mueller A.J."/>
            <person name="Jung M.-Y."/>
            <person name="Strachan C.R."/>
            <person name="Herbold C.W."/>
            <person name="Kirkegaard R.H."/>
            <person name="Daims H."/>
        </authorList>
    </citation>
    <scope>NUCLEOTIDE SEQUENCE [LARGE SCALE GENOMIC DNA]</scope>
</reference>
<dbReference type="Proteomes" id="UP000594464">
    <property type="component" value="Chromosome"/>
</dbReference>
<keyword evidence="1" id="KW-0732">Signal</keyword>
<gene>
    <name evidence="3" type="ORF">G3M78_09440</name>
</gene>
<protein>
    <recommendedName>
        <fullName evidence="2">DUF7424 domain-containing protein</fullName>
    </recommendedName>
</protein>
<dbReference type="InterPro" id="IPR055847">
    <property type="entry name" value="DUF7424"/>
</dbReference>
<feature type="chain" id="PRO_5033044901" description="DUF7424 domain-containing protein" evidence="1">
    <location>
        <begin position="18"/>
        <end position="228"/>
    </location>
</feature>
<organism evidence="3 4">
    <name type="scientific">Candidatus Nitrohelix vancouverensis</name>
    <dbReference type="NCBI Taxonomy" id="2705534"/>
    <lineage>
        <taxon>Bacteria</taxon>
        <taxon>Pseudomonadati</taxon>
        <taxon>Nitrospinota/Tectimicrobiota group</taxon>
        <taxon>Nitrospinota</taxon>
        <taxon>Nitrospinia</taxon>
        <taxon>Nitrospinales</taxon>
        <taxon>Nitrospinaceae</taxon>
        <taxon>Candidatus Nitrohelix</taxon>
    </lineage>
</organism>
<dbReference type="EMBL" id="CP048620">
    <property type="protein sequence ID" value="QPJ65603.1"/>
    <property type="molecule type" value="Genomic_DNA"/>
</dbReference>
<accession>A0A7T0C329</accession>
<name>A0A7T0C329_9BACT</name>
<evidence type="ECO:0000313" key="3">
    <source>
        <dbReference type="EMBL" id="QPJ65603.1"/>
    </source>
</evidence>
<evidence type="ECO:0000256" key="1">
    <source>
        <dbReference type="SAM" id="SignalP"/>
    </source>
</evidence>
<evidence type="ECO:0000259" key="2">
    <source>
        <dbReference type="Pfam" id="PF24199"/>
    </source>
</evidence>
<feature type="signal peptide" evidence="1">
    <location>
        <begin position="1"/>
        <end position="17"/>
    </location>
</feature>
<dbReference type="KEGG" id="nva:G3M78_09440"/>
<feature type="domain" description="DUF7424" evidence="2">
    <location>
        <begin position="23"/>
        <end position="224"/>
    </location>
</feature>